<evidence type="ECO:0008006" key="3">
    <source>
        <dbReference type="Google" id="ProtNLM"/>
    </source>
</evidence>
<dbReference type="EMBL" id="AP027079">
    <property type="protein sequence ID" value="BDU68880.1"/>
    <property type="molecule type" value="Genomic_DNA"/>
</dbReference>
<protein>
    <recommendedName>
        <fullName evidence="3">TraB/GumN family protein</fullName>
    </recommendedName>
</protein>
<reference evidence="2" key="1">
    <citation type="journal article" date="2023" name="Int. J. Syst. Evol. Microbiol.">
        <title>Mesoterricola silvestris gen. nov., sp. nov., Mesoterricola sediminis sp. nov., Geothrix oryzae sp. nov., Geothrix edaphica sp. nov., Geothrix rubra sp. nov., and Geothrix limicola sp. nov., six novel members of Acidobacteriota isolated from soils.</title>
        <authorList>
            <person name="Itoh H."/>
            <person name="Sugisawa Y."/>
            <person name="Mise K."/>
            <person name="Xu Z."/>
            <person name="Kuniyasu M."/>
            <person name="Ushijima N."/>
            <person name="Kawano K."/>
            <person name="Kobayashi E."/>
            <person name="Shiratori Y."/>
            <person name="Masuda Y."/>
            <person name="Senoo K."/>
        </authorList>
    </citation>
    <scope>NUCLEOTIDE SEQUENCE [LARGE SCALE GENOMIC DNA]</scope>
    <source>
        <strain evidence="2">Red222</strain>
    </source>
</reference>
<name>A0ABN6UWG0_9BACT</name>
<dbReference type="Pfam" id="PF18950">
    <property type="entry name" value="DUF5694"/>
    <property type="match status" value="1"/>
</dbReference>
<organism evidence="1 2">
    <name type="scientific">Geothrix oryzae</name>
    <dbReference type="NCBI Taxonomy" id="2927975"/>
    <lineage>
        <taxon>Bacteria</taxon>
        <taxon>Pseudomonadati</taxon>
        <taxon>Acidobacteriota</taxon>
        <taxon>Holophagae</taxon>
        <taxon>Holophagales</taxon>
        <taxon>Holophagaceae</taxon>
        <taxon>Geothrix</taxon>
    </lineage>
</organism>
<sequence length="370" mass="40283">MGVAFRSMVLAALGSLPIPLPAGPVEEPLPLVRLQHLVPEAERTQVLVLGTFHLREVQARFQPAMVESLLQRLEAFRPDVVAVEALPGPHIHELELRSKATPIHEVLLDQFAEASLALGHEAQALLRLDMVQASRALVAQKGVPSEPAALATLTLQHLAAYEWPSALLAWSRIPEGSPARDRIPAALAAKLDAYLARVNEIQAVAIPLARKLGHARIACVDEFEAPEPLEQVMAALAVSRKEAPLLAGTAKAPVHRESQERRDAAVAAGDLLPYLRHLNSPAYAVADVDAQWAVYLRTHLKDGSDRGRLALWENRNLKIAGRIRALSALYPGKRIVVIYGAAHKPFLDAFLGLCSDLRIVQPEAVLKEAR</sequence>
<accession>A0ABN6UWG0</accession>
<gene>
    <name evidence="1" type="ORF">GETHOR_09810</name>
</gene>
<proteinExistence type="predicted"/>
<dbReference type="Proteomes" id="UP001242010">
    <property type="component" value="Chromosome"/>
</dbReference>
<dbReference type="InterPro" id="IPR043749">
    <property type="entry name" value="DUF5694"/>
</dbReference>
<evidence type="ECO:0000313" key="2">
    <source>
        <dbReference type="Proteomes" id="UP001242010"/>
    </source>
</evidence>
<evidence type="ECO:0000313" key="1">
    <source>
        <dbReference type="EMBL" id="BDU68880.1"/>
    </source>
</evidence>
<keyword evidence="2" id="KW-1185">Reference proteome</keyword>